<dbReference type="EMBL" id="MU971336">
    <property type="protein sequence ID" value="KAK9241038.1"/>
    <property type="molecule type" value="Genomic_DNA"/>
</dbReference>
<keyword evidence="2" id="KW-1185">Reference proteome</keyword>
<proteinExistence type="predicted"/>
<protein>
    <submittedName>
        <fullName evidence="1">Golgi transport complex subunit 5-domain-containing protein</fullName>
    </submittedName>
</protein>
<reference evidence="2" key="1">
    <citation type="journal article" date="2024" name="Front. Bioeng. Biotechnol.">
        <title>Genome-scale model development and genomic sequencing of the oleaginous clade Lipomyces.</title>
        <authorList>
            <person name="Czajka J.J."/>
            <person name="Han Y."/>
            <person name="Kim J."/>
            <person name="Mondo S.J."/>
            <person name="Hofstad B.A."/>
            <person name="Robles A."/>
            <person name="Haridas S."/>
            <person name="Riley R."/>
            <person name="LaButti K."/>
            <person name="Pangilinan J."/>
            <person name="Andreopoulos W."/>
            <person name="Lipzen A."/>
            <person name="Yan J."/>
            <person name="Wang M."/>
            <person name="Ng V."/>
            <person name="Grigoriev I.V."/>
            <person name="Spatafora J.W."/>
            <person name="Magnuson J.K."/>
            <person name="Baker S.E."/>
            <person name="Pomraning K.R."/>
        </authorList>
    </citation>
    <scope>NUCLEOTIDE SEQUENCE [LARGE SCALE GENOMIC DNA]</scope>
    <source>
        <strain evidence="2">CBS 7786</strain>
    </source>
</reference>
<evidence type="ECO:0000313" key="2">
    <source>
        <dbReference type="Proteomes" id="UP001433508"/>
    </source>
</evidence>
<organism evidence="1 2">
    <name type="scientific">Lipomyces kononenkoae</name>
    <name type="common">Yeast</name>
    <dbReference type="NCBI Taxonomy" id="34357"/>
    <lineage>
        <taxon>Eukaryota</taxon>
        <taxon>Fungi</taxon>
        <taxon>Dikarya</taxon>
        <taxon>Ascomycota</taxon>
        <taxon>Saccharomycotina</taxon>
        <taxon>Lipomycetes</taxon>
        <taxon>Lipomycetales</taxon>
        <taxon>Lipomycetaceae</taxon>
        <taxon>Lipomyces</taxon>
    </lineage>
</organism>
<evidence type="ECO:0000313" key="1">
    <source>
        <dbReference type="EMBL" id="KAK9241038.1"/>
    </source>
</evidence>
<comment type="caution">
    <text evidence="1">The sequence shown here is derived from an EMBL/GenBank/DDBJ whole genome shotgun (WGS) entry which is preliminary data.</text>
</comment>
<sequence>MTSQPATSDLLPPTSLPQTTTAAAAAEDDPAAEDEYIDYGLFTSPDFSPIAFCNSLVLATTTATDTEIDLAPAEQRVMFDLEEIEKLLRKETTQNHSTLLPHAAKINQVSNILTSTKSSLSSVTASFQRLENAVLKPYNIALPIYAALTKLHATANLLRSVTWFMYLVRQFQGVQTQLAQLKPSSPSLSTATGSGSGSGVVEQRPNDAERLSVRAARSFAEINRHLTNFPRLRSVRVVTEIENGIVNVNRK</sequence>
<gene>
    <name evidence="1" type="ORF">V1525DRAFT_447584</name>
</gene>
<name>A0ACC3TAS6_LIPKO</name>
<accession>A0ACC3TAS6</accession>
<dbReference type="Proteomes" id="UP001433508">
    <property type="component" value="Unassembled WGS sequence"/>
</dbReference>